<gene>
    <name evidence="7" type="ORF">CRM76_07635</name>
</gene>
<feature type="transmembrane region" description="Helical" evidence="6">
    <location>
        <begin position="62"/>
        <end position="81"/>
    </location>
</feature>
<feature type="transmembrane region" description="Helical" evidence="6">
    <location>
        <begin position="219"/>
        <end position="239"/>
    </location>
</feature>
<feature type="transmembrane region" description="Helical" evidence="6">
    <location>
        <begin position="370"/>
        <end position="395"/>
    </location>
</feature>
<dbReference type="AlphaFoldDB" id="A0A2A7U0H8"/>
<evidence type="ECO:0000256" key="6">
    <source>
        <dbReference type="SAM" id="Phobius"/>
    </source>
</evidence>
<dbReference type="Gene3D" id="1.10.4160.10">
    <property type="entry name" value="Hydantoin permease"/>
    <property type="match status" value="1"/>
</dbReference>
<feature type="transmembrane region" description="Helical" evidence="6">
    <location>
        <begin position="260"/>
        <end position="283"/>
    </location>
</feature>
<dbReference type="Proteomes" id="UP000219788">
    <property type="component" value="Unassembled WGS sequence"/>
</dbReference>
<dbReference type="CDD" id="cd11485">
    <property type="entry name" value="SLC-NCS1sbd_YbbW-like"/>
    <property type="match status" value="1"/>
</dbReference>
<dbReference type="InterPro" id="IPR001248">
    <property type="entry name" value="Pur-cyt_permease"/>
</dbReference>
<keyword evidence="5 6" id="KW-0472">Membrane</keyword>
<feature type="transmembrane region" description="Helical" evidence="6">
    <location>
        <begin position="117"/>
        <end position="138"/>
    </location>
</feature>
<comment type="caution">
    <text evidence="7">The sequence shown here is derived from an EMBL/GenBank/DDBJ whole genome shotgun (WGS) entry which is preliminary data.</text>
</comment>
<feature type="transmembrane region" description="Helical" evidence="6">
    <location>
        <begin position="27"/>
        <end position="50"/>
    </location>
</feature>
<protein>
    <submittedName>
        <fullName evidence="7">Nitrate reductase</fullName>
    </submittedName>
</protein>
<feature type="transmembrane region" description="Helical" evidence="6">
    <location>
        <begin position="144"/>
        <end position="166"/>
    </location>
</feature>
<dbReference type="STRING" id="636.AAW15_03425"/>
<dbReference type="Pfam" id="PF02133">
    <property type="entry name" value="Transp_cyt_pur"/>
    <property type="match status" value="1"/>
</dbReference>
<organism evidence="7 8">
    <name type="scientific">Edwardsiella tarda</name>
    <dbReference type="NCBI Taxonomy" id="636"/>
    <lineage>
        <taxon>Bacteria</taxon>
        <taxon>Pseudomonadati</taxon>
        <taxon>Pseudomonadota</taxon>
        <taxon>Gammaproteobacteria</taxon>
        <taxon>Enterobacterales</taxon>
        <taxon>Hafniaceae</taxon>
        <taxon>Edwardsiella</taxon>
    </lineage>
</organism>
<evidence type="ECO:0000313" key="7">
    <source>
        <dbReference type="EMBL" id="PEH71810.1"/>
    </source>
</evidence>
<evidence type="ECO:0000256" key="2">
    <source>
        <dbReference type="ARBA" id="ARBA00008974"/>
    </source>
</evidence>
<feature type="transmembrane region" description="Helical" evidence="6">
    <location>
        <begin position="440"/>
        <end position="463"/>
    </location>
</feature>
<evidence type="ECO:0000256" key="1">
    <source>
        <dbReference type="ARBA" id="ARBA00004141"/>
    </source>
</evidence>
<evidence type="ECO:0000256" key="5">
    <source>
        <dbReference type="ARBA" id="ARBA00023136"/>
    </source>
</evidence>
<dbReference type="RefSeq" id="WP_098142912.1">
    <property type="nucleotide sequence ID" value="NZ_PDDV01000013.1"/>
</dbReference>
<dbReference type="OrthoDB" id="9780088at2"/>
<dbReference type="PANTHER" id="PTHR30618:SF0">
    <property type="entry name" value="PURINE-URACIL PERMEASE NCS1"/>
    <property type="match status" value="1"/>
</dbReference>
<name>A0A2A7U0H8_EDWTA</name>
<feature type="transmembrane region" description="Helical" evidence="6">
    <location>
        <begin position="178"/>
        <end position="199"/>
    </location>
</feature>
<keyword evidence="4 6" id="KW-1133">Transmembrane helix</keyword>
<keyword evidence="3 6" id="KW-0812">Transmembrane</keyword>
<feature type="transmembrane region" description="Helical" evidence="6">
    <location>
        <begin position="416"/>
        <end position="434"/>
    </location>
</feature>
<dbReference type="InterPro" id="IPR045225">
    <property type="entry name" value="Uracil/uridine/allantoin_perm"/>
</dbReference>
<comment type="subcellular location">
    <subcellularLocation>
        <location evidence="1">Membrane</location>
        <topology evidence="1">Multi-pass membrane protein</topology>
    </subcellularLocation>
</comment>
<reference evidence="8" key="1">
    <citation type="submission" date="2017-09" db="EMBL/GenBank/DDBJ databases">
        <title>FDA dAtabase for Regulatory Grade micrObial Sequences (FDA-ARGOS): Supporting development and validation of Infectious Disease Dx tests.</title>
        <authorList>
            <person name="Goldberg B."/>
            <person name="Campos J."/>
            <person name="Tallon L."/>
            <person name="Sadzewicz L."/>
            <person name="Ott S."/>
            <person name="Zhao X."/>
            <person name="Nagaraj S."/>
            <person name="Vavikolanu K."/>
            <person name="Aluvathingal J."/>
            <person name="Nadendla S."/>
            <person name="Geyer C."/>
            <person name="Sichtig H."/>
        </authorList>
    </citation>
    <scope>NUCLEOTIDE SEQUENCE [LARGE SCALE GENOMIC DNA]</scope>
    <source>
        <strain evidence="8">FDAARGOS_370</strain>
    </source>
</reference>
<evidence type="ECO:0000313" key="8">
    <source>
        <dbReference type="Proteomes" id="UP000219788"/>
    </source>
</evidence>
<evidence type="ECO:0000256" key="4">
    <source>
        <dbReference type="ARBA" id="ARBA00022989"/>
    </source>
</evidence>
<comment type="similarity">
    <text evidence="2">Belongs to the purine-cytosine permease (2.A.39) family.</text>
</comment>
<dbReference type="EMBL" id="PDDV01000013">
    <property type="protein sequence ID" value="PEH71810.1"/>
    <property type="molecule type" value="Genomic_DNA"/>
</dbReference>
<dbReference type="GO" id="GO:0015205">
    <property type="term" value="F:nucleobase transmembrane transporter activity"/>
    <property type="evidence" value="ECO:0007669"/>
    <property type="project" value="TreeGrafter"/>
</dbReference>
<feature type="transmembrane region" description="Helical" evidence="6">
    <location>
        <begin position="303"/>
        <end position="324"/>
    </location>
</feature>
<evidence type="ECO:0000256" key="3">
    <source>
        <dbReference type="ARBA" id="ARBA00022692"/>
    </source>
</evidence>
<dbReference type="GO" id="GO:0005886">
    <property type="term" value="C:plasma membrane"/>
    <property type="evidence" value="ECO:0007669"/>
    <property type="project" value="TreeGrafter"/>
</dbReference>
<proteinExistence type="inferred from homology"/>
<sequence>MGSIPSALSGCKNIYNEYTKPVVKRTWGIGSFASLWIGIMVSIPALMLGTGIIQVGMSWSQALFTVVLGHTIVMLPAVLLGHPGAKYGINFPLLSRAVFGIKGSIIPTLVRAILGCFWFGVTAWIGGQAITNIISIFFPAYSSLGFVSAFLSFFLFVLLNIIVAFNENAGVKWLADKSAVILIFLSLLVILWALSVSGWSVSELLSQPAVSGKEDLENFWIIFFPALSSFIAFDSTIALNMSDFTKNAKNQRSQFLGQIIFAPLATAYIVFVGVAMTAGSSIAFNEVIWDPVVLISRFESPSLVIITSAFILLATLTTNVPANLIPPANVFNTLISNKVKAFKYWYAVVLVALLSVFGMPWKVLADPDNLIFVVLGMLGALLGPITGIYLVSYWIENKTKIDMVDLYKVDSGRYQGINKNAVIALLSVWGGIMLSKNIDALAWLYDSSYVFGLFLGAFVYFALSKVSANAANR</sequence>
<accession>A0A2A7U0H8</accession>
<dbReference type="PANTHER" id="PTHR30618">
    <property type="entry name" value="NCS1 FAMILY PURINE/PYRIMIDINE TRANSPORTER"/>
    <property type="match status" value="1"/>
</dbReference>
<feature type="transmembrane region" description="Helical" evidence="6">
    <location>
        <begin position="344"/>
        <end position="364"/>
    </location>
</feature>